<accession>A0ABP9FRQ2</accession>
<dbReference type="InterPro" id="IPR010982">
    <property type="entry name" value="Lambda_DNA-bd_dom_sf"/>
</dbReference>
<evidence type="ECO:0000313" key="3">
    <source>
        <dbReference type="Proteomes" id="UP001500368"/>
    </source>
</evidence>
<dbReference type="CDD" id="cd00093">
    <property type="entry name" value="HTH_XRE"/>
    <property type="match status" value="1"/>
</dbReference>
<dbReference type="SUPFAM" id="SSF47413">
    <property type="entry name" value="lambda repressor-like DNA-binding domains"/>
    <property type="match status" value="1"/>
</dbReference>
<evidence type="ECO:0000259" key="1">
    <source>
        <dbReference type="PROSITE" id="PS50943"/>
    </source>
</evidence>
<dbReference type="Proteomes" id="UP001500368">
    <property type="component" value="Unassembled WGS sequence"/>
</dbReference>
<dbReference type="PROSITE" id="PS50943">
    <property type="entry name" value="HTH_CROC1"/>
    <property type="match status" value="1"/>
</dbReference>
<evidence type="ECO:0000313" key="2">
    <source>
        <dbReference type="EMBL" id="GAA4914620.1"/>
    </source>
</evidence>
<dbReference type="InterPro" id="IPR001387">
    <property type="entry name" value="Cro/C1-type_HTH"/>
</dbReference>
<comment type="caution">
    <text evidence="2">The sequence shown here is derived from an EMBL/GenBank/DDBJ whole genome shotgun (WGS) entry which is preliminary data.</text>
</comment>
<reference evidence="3" key="1">
    <citation type="journal article" date="2019" name="Int. J. Syst. Evol. Microbiol.">
        <title>The Global Catalogue of Microorganisms (GCM) 10K type strain sequencing project: providing services to taxonomists for standard genome sequencing and annotation.</title>
        <authorList>
            <consortium name="The Broad Institute Genomics Platform"/>
            <consortium name="The Broad Institute Genome Sequencing Center for Infectious Disease"/>
            <person name="Wu L."/>
            <person name="Ma J."/>
        </authorList>
    </citation>
    <scope>NUCLEOTIDE SEQUENCE [LARGE SCALE GENOMIC DNA]</scope>
    <source>
        <strain evidence="3">JCM 19129</strain>
    </source>
</reference>
<protein>
    <recommendedName>
        <fullName evidence="1">HTH cro/C1-type domain-containing protein</fullName>
    </recommendedName>
</protein>
<keyword evidence="3" id="KW-1185">Reference proteome</keyword>
<sequence length="104" mass="10957">MKLRNTAAIRAFVGREPGAEMTASELARRADCAPSTIDHLRNGRMTTCTADLAERIETALGVAPGTIFINENEPKAGVTTMDAPVARRSASIAIGGGRNERSSS</sequence>
<gene>
    <name evidence="2" type="ORF">GCM10025790_06980</name>
</gene>
<dbReference type="Gene3D" id="1.10.260.40">
    <property type="entry name" value="lambda repressor-like DNA-binding domains"/>
    <property type="match status" value="1"/>
</dbReference>
<proteinExistence type="predicted"/>
<feature type="domain" description="HTH cro/C1-type" evidence="1">
    <location>
        <begin position="21"/>
        <end position="67"/>
    </location>
</feature>
<organism evidence="2 3">
    <name type="scientific">Nesterenkonia rhizosphaerae</name>
    <dbReference type="NCBI Taxonomy" id="1348272"/>
    <lineage>
        <taxon>Bacteria</taxon>
        <taxon>Bacillati</taxon>
        <taxon>Actinomycetota</taxon>
        <taxon>Actinomycetes</taxon>
        <taxon>Micrococcales</taxon>
        <taxon>Micrococcaceae</taxon>
        <taxon>Nesterenkonia</taxon>
    </lineage>
</organism>
<dbReference type="EMBL" id="BAABLW010000003">
    <property type="protein sequence ID" value="GAA4914620.1"/>
    <property type="molecule type" value="Genomic_DNA"/>
</dbReference>
<dbReference type="Pfam" id="PF13443">
    <property type="entry name" value="HTH_26"/>
    <property type="match status" value="1"/>
</dbReference>
<dbReference type="RefSeq" id="WP_345476696.1">
    <property type="nucleotide sequence ID" value="NZ_BAABLW010000003.1"/>
</dbReference>
<name>A0ABP9FRQ2_9MICC</name>